<gene>
    <name evidence="1" type="ORF">SO802_004846</name>
</gene>
<organism evidence="1 2">
    <name type="scientific">Lithocarpus litseifolius</name>
    <dbReference type="NCBI Taxonomy" id="425828"/>
    <lineage>
        <taxon>Eukaryota</taxon>
        <taxon>Viridiplantae</taxon>
        <taxon>Streptophyta</taxon>
        <taxon>Embryophyta</taxon>
        <taxon>Tracheophyta</taxon>
        <taxon>Spermatophyta</taxon>
        <taxon>Magnoliopsida</taxon>
        <taxon>eudicotyledons</taxon>
        <taxon>Gunneridae</taxon>
        <taxon>Pentapetalae</taxon>
        <taxon>rosids</taxon>
        <taxon>fabids</taxon>
        <taxon>Fagales</taxon>
        <taxon>Fagaceae</taxon>
        <taxon>Lithocarpus</taxon>
    </lineage>
</organism>
<proteinExistence type="predicted"/>
<accession>A0AAW2DGH8</accession>
<evidence type="ECO:0000313" key="2">
    <source>
        <dbReference type="Proteomes" id="UP001459277"/>
    </source>
</evidence>
<evidence type="ECO:0000313" key="1">
    <source>
        <dbReference type="EMBL" id="KAL0009738.1"/>
    </source>
</evidence>
<sequence length="115" mass="13276">MGGFVHCSLSFVFDFSENIGKYALSFVFDFSENIGKYVLSFLFDCIWVPKIWVEVLYLVSTYKHNISNIIAQIQARIQKIQNQKSNPNQDIDTNIARISTSFKIFCVSSIFWVCV</sequence>
<protein>
    <submittedName>
        <fullName evidence="1">Uncharacterized protein</fullName>
    </submittedName>
</protein>
<reference evidence="1 2" key="1">
    <citation type="submission" date="2024-01" db="EMBL/GenBank/DDBJ databases">
        <title>A telomere-to-telomere, gap-free genome of sweet tea (Lithocarpus litseifolius).</title>
        <authorList>
            <person name="Zhou J."/>
        </authorList>
    </citation>
    <scope>NUCLEOTIDE SEQUENCE [LARGE SCALE GENOMIC DNA]</scope>
    <source>
        <strain evidence="1">Zhou-2022a</strain>
        <tissue evidence="1">Leaf</tissue>
    </source>
</reference>
<name>A0AAW2DGH8_9ROSI</name>
<dbReference type="AlphaFoldDB" id="A0AAW2DGH8"/>
<dbReference type="EMBL" id="JAZDWU010000002">
    <property type="protein sequence ID" value="KAL0009738.1"/>
    <property type="molecule type" value="Genomic_DNA"/>
</dbReference>
<keyword evidence="2" id="KW-1185">Reference proteome</keyword>
<dbReference type="Proteomes" id="UP001459277">
    <property type="component" value="Unassembled WGS sequence"/>
</dbReference>
<comment type="caution">
    <text evidence="1">The sequence shown here is derived from an EMBL/GenBank/DDBJ whole genome shotgun (WGS) entry which is preliminary data.</text>
</comment>